<protein>
    <submittedName>
        <fullName evidence="5">GNAT family N-acetyltransferase</fullName>
    </submittedName>
</protein>
<evidence type="ECO:0000256" key="2">
    <source>
        <dbReference type="ARBA" id="ARBA00022679"/>
    </source>
</evidence>
<dbReference type="InterPro" id="IPR051016">
    <property type="entry name" value="Diverse_Substrate_AcTransf"/>
</dbReference>
<dbReference type="InterPro" id="IPR000182">
    <property type="entry name" value="GNAT_dom"/>
</dbReference>
<evidence type="ECO:0000256" key="3">
    <source>
        <dbReference type="ARBA" id="ARBA00023315"/>
    </source>
</evidence>
<gene>
    <name evidence="5" type="ORF">HB811_14720</name>
</gene>
<dbReference type="SUPFAM" id="SSF55729">
    <property type="entry name" value="Acyl-CoA N-acyltransferases (Nat)"/>
    <property type="match status" value="1"/>
</dbReference>
<evidence type="ECO:0000313" key="6">
    <source>
        <dbReference type="Proteomes" id="UP000543379"/>
    </source>
</evidence>
<dbReference type="PROSITE" id="PS51186">
    <property type="entry name" value="GNAT"/>
    <property type="match status" value="1"/>
</dbReference>
<sequence length="170" mass="19487">MANYRYIGGIGMAELQFRFAAEGDVPLVLRFIKELAEYEGMLDQVVATEEALHEWLFEKEKAEVLIGEYDGESVGFALFFHNFSTFLGRSGIYLEDLYVQPNVRGKGFGKAFLKRLAEIAVERGCGRLEWWCLDWNKPSIDFYLKMGAEAMEDWTVYRIAGETLTKLANE</sequence>
<dbReference type="PANTHER" id="PTHR10545:SF29">
    <property type="entry name" value="GH14572P-RELATED"/>
    <property type="match status" value="1"/>
</dbReference>
<reference evidence="5 6" key="1">
    <citation type="submission" date="2020-03" db="EMBL/GenBank/DDBJ databases">
        <title>Soil Listeria distribution.</title>
        <authorList>
            <person name="Liao J."/>
            <person name="Wiedmann M."/>
        </authorList>
    </citation>
    <scope>NUCLEOTIDE SEQUENCE [LARGE SCALE GENOMIC DNA]</scope>
    <source>
        <strain evidence="5 6">FSL L7-1816</strain>
    </source>
</reference>
<dbReference type="InterPro" id="IPR016181">
    <property type="entry name" value="Acyl_CoA_acyltransferase"/>
</dbReference>
<dbReference type="Pfam" id="PF00583">
    <property type="entry name" value="Acetyltransf_1"/>
    <property type="match status" value="1"/>
</dbReference>
<dbReference type="Gene3D" id="3.40.630.30">
    <property type="match status" value="1"/>
</dbReference>
<dbReference type="FunFam" id="3.40.630.30:FF:000064">
    <property type="entry name" value="GNAT family acetyltransferase"/>
    <property type="match status" value="1"/>
</dbReference>
<proteinExistence type="inferred from homology"/>
<dbReference type="GO" id="GO:0008080">
    <property type="term" value="F:N-acetyltransferase activity"/>
    <property type="evidence" value="ECO:0007669"/>
    <property type="project" value="UniProtKB-ARBA"/>
</dbReference>
<name>A0A841Y610_9LIST</name>
<keyword evidence="2 5" id="KW-0808">Transferase</keyword>
<dbReference type="EMBL" id="JAAROV010000004">
    <property type="protein sequence ID" value="MBC1318035.1"/>
    <property type="molecule type" value="Genomic_DNA"/>
</dbReference>
<comment type="caution">
    <text evidence="5">The sequence shown here is derived from an EMBL/GenBank/DDBJ whole genome shotgun (WGS) entry which is preliminary data.</text>
</comment>
<dbReference type="CDD" id="cd04301">
    <property type="entry name" value="NAT_SF"/>
    <property type="match status" value="1"/>
</dbReference>
<accession>A0A841Y610</accession>
<dbReference type="PANTHER" id="PTHR10545">
    <property type="entry name" value="DIAMINE N-ACETYLTRANSFERASE"/>
    <property type="match status" value="1"/>
</dbReference>
<keyword evidence="3" id="KW-0012">Acyltransferase</keyword>
<organism evidence="5 6">
    <name type="scientific">Listeria booriae</name>
    <dbReference type="NCBI Taxonomy" id="1552123"/>
    <lineage>
        <taxon>Bacteria</taxon>
        <taxon>Bacillati</taxon>
        <taxon>Bacillota</taxon>
        <taxon>Bacilli</taxon>
        <taxon>Bacillales</taxon>
        <taxon>Listeriaceae</taxon>
        <taxon>Listeria</taxon>
    </lineage>
</organism>
<dbReference type="AlphaFoldDB" id="A0A841Y610"/>
<comment type="similarity">
    <text evidence="1">Belongs to the acetyltransferase family.</text>
</comment>
<evidence type="ECO:0000259" key="4">
    <source>
        <dbReference type="PROSITE" id="PS51186"/>
    </source>
</evidence>
<dbReference type="Proteomes" id="UP000543379">
    <property type="component" value="Unassembled WGS sequence"/>
</dbReference>
<evidence type="ECO:0000313" key="5">
    <source>
        <dbReference type="EMBL" id="MBC1318035.1"/>
    </source>
</evidence>
<feature type="domain" description="N-acetyltransferase" evidence="4">
    <location>
        <begin position="15"/>
        <end position="165"/>
    </location>
</feature>
<evidence type="ECO:0000256" key="1">
    <source>
        <dbReference type="ARBA" id="ARBA00008694"/>
    </source>
</evidence>